<keyword evidence="3 9" id="KW-0602">Photosynthesis</keyword>
<name>A0A1Y9TLZ6_9RHOD</name>
<accession>A0A1Y9TLZ6</accession>
<keyword evidence="8 9" id="KW-0472">Membrane</keyword>
<evidence type="ECO:0000256" key="3">
    <source>
        <dbReference type="ARBA" id="ARBA00022531"/>
    </source>
</evidence>
<evidence type="ECO:0000256" key="9">
    <source>
        <dbReference type="HAMAP-Rule" id="MF_00474"/>
    </source>
</evidence>
<dbReference type="InterPro" id="IPR035982">
    <property type="entry name" value="PSI_centre_PsaK_sf"/>
</dbReference>
<geneLocation type="chloroplast" evidence="10"/>
<dbReference type="HAMAP" id="MF_00474">
    <property type="entry name" value="PSI_PsaK"/>
    <property type="match status" value="1"/>
</dbReference>
<comment type="similarity">
    <text evidence="2 9">Belongs to the PsaG/PsaK family.</text>
</comment>
<evidence type="ECO:0000313" key="10">
    <source>
        <dbReference type="EMBL" id="ARO90661.1"/>
    </source>
</evidence>
<organism evidence="10">
    <name type="scientific">Boldia erythrosiphon</name>
    <dbReference type="NCBI Taxonomy" id="74908"/>
    <lineage>
        <taxon>Eukaryota</taxon>
        <taxon>Rhodophyta</taxon>
        <taxon>Compsopogonophyceae</taxon>
        <taxon>Compsopogonales</taxon>
        <taxon>Boldiaceae</taxon>
        <taxon>Boldia</taxon>
    </lineage>
</organism>
<dbReference type="InterPro" id="IPR000549">
    <property type="entry name" value="PSI_PsaG/PsaK"/>
</dbReference>
<dbReference type="Gene3D" id="1.20.860.20">
    <property type="entry name" value="Photosystem I PsaK, reaction centre"/>
    <property type="match status" value="1"/>
</dbReference>
<sequence>MISNVLISTIANISVCSTKMGIIMFISNIITIIIGRYSIKVRGLGASILITSINGFGLPELLATTSLGHIIGTGIILGVSSINTAPIF</sequence>
<gene>
    <name evidence="9 10" type="primary">psaK</name>
</gene>
<reference evidence="10" key="1">
    <citation type="submission" date="2017-03" db="EMBL/GenBank/DDBJ databases">
        <title>The new red algal subphylum Proteorhodophytina comprises the largest and most divergent plastid genomes known.</title>
        <authorList>
            <person name="Munoz-Gomez S.A."/>
            <person name="Mejia-Franco F.G."/>
            <person name="Durnin K."/>
            <person name="Morgan C."/>
            <person name="Grisdale C.J."/>
            <person name="Archibald J.M."/>
            <person name="Slamovits C.H."/>
        </authorList>
    </citation>
    <scope>NUCLEOTIDE SEQUENCE</scope>
    <source>
        <strain evidence="10">UTEX LB2858</strain>
    </source>
</reference>
<evidence type="ECO:0000256" key="7">
    <source>
        <dbReference type="ARBA" id="ARBA00023078"/>
    </source>
</evidence>
<dbReference type="AlphaFoldDB" id="A0A1Y9TLZ6"/>
<evidence type="ECO:0000256" key="5">
    <source>
        <dbReference type="ARBA" id="ARBA00022836"/>
    </source>
</evidence>
<keyword evidence="10" id="KW-0150">Chloroplast</keyword>
<evidence type="ECO:0000256" key="1">
    <source>
        <dbReference type="ARBA" id="ARBA00004141"/>
    </source>
</evidence>
<dbReference type="NCBIfam" id="TIGR03049">
    <property type="entry name" value="PS_I_psaK"/>
    <property type="match status" value="1"/>
</dbReference>
<keyword evidence="10" id="KW-0934">Plastid</keyword>
<keyword evidence="4 9" id="KW-0812">Transmembrane</keyword>
<keyword evidence="6 9" id="KW-1133">Transmembrane helix</keyword>
<evidence type="ECO:0000256" key="6">
    <source>
        <dbReference type="ARBA" id="ARBA00022989"/>
    </source>
</evidence>
<dbReference type="InterPro" id="IPR017492">
    <property type="entry name" value="PSI_PsaK"/>
</dbReference>
<comment type="caution">
    <text evidence="9">Lacks conserved residue(s) required for the propagation of feature annotation.</text>
</comment>
<evidence type="ECO:0000256" key="8">
    <source>
        <dbReference type="ARBA" id="ARBA00023136"/>
    </source>
</evidence>
<protein>
    <recommendedName>
        <fullName evidence="9">Photosystem I reaction center subunit PsaK</fullName>
    </recommendedName>
    <alternativeName>
        <fullName evidence="9">PSI-K</fullName>
    </alternativeName>
    <alternativeName>
        <fullName evidence="9">Photosystem I subunit X</fullName>
    </alternativeName>
</protein>
<dbReference type="GO" id="GO:0015979">
    <property type="term" value="P:photosynthesis"/>
    <property type="evidence" value="ECO:0007669"/>
    <property type="project" value="UniProtKB-UniRule"/>
</dbReference>
<dbReference type="GO" id="GO:0009522">
    <property type="term" value="C:photosystem I"/>
    <property type="evidence" value="ECO:0007669"/>
    <property type="project" value="UniProtKB-KW"/>
</dbReference>
<dbReference type="PROSITE" id="PS01026">
    <property type="entry name" value="PHOTOSYSTEM_I_PSAGK"/>
    <property type="match status" value="1"/>
</dbReference>
<proteinExistence type="inferred from homology"/>
<dbReference type="GeneID" id="32891479"/>
<evidence type="ECO:0000256" key="4">
    <source>
        <dbReference type="ARBA" id="ARBA00022692"/>
    </source>
</evidence>
<comment type="subcellular location">
    <subcellularLocation>
        <location evidence="1">Membrane</location>
        <topology evidence="1">Multi-pass membrane protein</topology>
    </subcellularLocation>
    <subcellularLocation>
        <location evidence="9">Plastid</location>
        <location evidence="9">Chloroplast thylakoid membrane</location>
        <topology evidence="9">Multi-pass membrane protein</topology>
    </subcellularLocation>
</comment>
<feature type="transmembrane region" description="Helical" evidence="9">
    <location>
        <begin position="20"/>
        <end position="39"/>
    </location>
</feature>
<keyword evidence="7 9" id="KW-0793">Thylakoid</keyword>
<dbReference type="GO" id="GO:0009535">
    <property type="term" value="C:chloroplast thylakoid membrane"/>
    <property type="evidence" value="ECO:0007669"/>
    <property type="project" value="UniProtKB-SubCell"/>
</dbReference>
<dbReference type="SUPFAM" id="SSF81563">
    <property type="entry name" value="Photosystem I reaction center subunit X, PsaK"/>
    <property type="match status" value="1"/>
</dbReference>
<keyword evidence="5 9" id="KW-0603">Photosystem I</keyword>
<evidence type="ECO:0000256" key="2">
    <source>
        <dbReference type="ARBA" id="ARBA00006458"/>
    </source>
</evidence>
<dbReference type="EMBL" id="KY709208">
    <property type="protein sequence ID" value="ARO90661.1"/>
    <property type="molecule type" value="Genomic_DNA"/>
</dbReference>
<dbReference type="InterPro" id="IPR037101">
    <property type="entry name" value="PSI_PsaK_bact"/>
</dbReference>
<dbReference type="RefSeq" id="YP_009369973.1">
    <property type="nucleotide sequence ID" value="NC_034776.1"/>
</dbReference>
<dbReference type="Pfam" id="PF01241">
    <property type="entry name" value="PSI_PSAK"/>
    <property type="match status" value="1"/>
</dbReference>